<keyword evidence="4" id="KW-1185">Reference proteome</keyword>
<dbReference type="AlphaFoldDB" id="M5RPW1"/>
<gene>
    <name evidence="3" type="ORF">RMSM_01706</name>
</gene>
<dbReference type="EMBL" id="ANOG01000253">
    <property type="protein sequence ID" value="EMI21368.1"/>
    <property type="molecule type" value="Genomic_DNA"/>
</dbReference>
<accession>M5RPW1</accession>
<evidence type="ECO:0000256" key="1">
    <source>
        <dbReference type="SAM" id="MobiDB-lite"/>
    </source>
</evidence>
<dbReference type="Gene3D" id="3.40.50.300">
    <property type="entry name" value="P-loop containing nucleotide triphosphate hydrolases"/>
    <property type="match status" value="1"/>
</dbReference>
<feature type="region of interest" description="Disordered" evidence="1">
    <location>
        <begin position="26"/>
        <end position="49"/>
    </location>
</feature>
<dbReference type="CDD" id="cd01120">
    <property type="entry name" value="RecA-like_superfamily"/>
    <property type="match status" value="1"/>
</dbReference>
<dbReference type="SUPFAM" id="SSF52540">
    <property type="entry name" value="P-loop containing nucleoside triphosphate hydrolases"/>
    <property type="match status" value="1"/>
</dbReference>
<evidence type="ECO:0000313" key="4">
    <source>
        <dbReference type="Proteomes" id="UP000011991"/>
    </source>
</evidence>
<feature type="region of interest" description="Disordered" evidence="1">
    <location>
        <begin position="122"/>
        <end position="152"/>
    </location>
</feature>
<feature type="domain" description="NACHT" evidence="2">
    <location>
        <begin position="271"/>
        <end position="379"/>
    </location>
</feature>
<evidence type="ECO:0000313" key="3">
    <source>
        <dbReference type="EMBL" id="EMI21368.1"/>
    </source>
</evidence>
<dbReference type="InterPro" id="IPR007111">
    <property type="entry name" value="NACHT_NTPase"/>
</dbReference>
<protein>
    <recommendedName>
        <fullName evidence="2">NACHT domain-containing protein</fullName>
    </recommendedName>
</protein>
<dbReference type="Pfam" id="PF05729">
    <property type="entry name" value="NACHT"/>
    <property type="match status" value="1"/>
</dbReference>
<evidence type="ECO:0000259" key="2">
    <source>
        <dbReference type="PROSITE" id="PS50837"/>
    </source>
</evidence>
<organism evidence="3 4">
    <name type="scientific">Rhodopirellula maiorica SM1</name>
    <dbReference type="NCBI Taxonomy" id="1265738"/>
    <lineage>
        <taxon>Bacteria</taxon>
        <taxon>Pseudomonadati</taxon>
        <taxon>Planctomycetota</taxon>
        <taxon>Planctomycetia</taxon>
        <taxon>Pirellulales</taxon>
        <taxon>Pirellulaceae</taxon>
        <taxon>Novipirellula</taxon>
    </lineage>
</organism>
<name>M5RPW1_9BACT</name>
<reference evidence="3 4" key="1">
    <citation type="journal article" date="2013" name="Mar. Genomics">
        <title>Expression of sulfatases in Rhodopirellula baltica and the diversity of sulfatases in the genus Rhodopirellula.</title>
        <authorList>
            <person name="Wegner C.E."/>
            <person name="Richter-Heitmann T."/>
            <person name="Klindworth A."/>
            <person name="Klockow C."/>
            <person name="Richter M."/>
            <person name="Achstetter T."/>
            <person name="Glockner F.O."/>
            <person name="Harder J."/>
        </authorList>
    </citation>
    <scope>NUCLEOTIDE SEQUENCE [LARGE SCALE GENOMIC DNA]</scope>
    <source>
        <strain evidence="3 4">SM1</strain>
    </source>
</reference>
<sequence>MEAKMIDAPAPLQKAFALLANAEVAGDPDRSAERSPWQPQDWDLSSRPDDDADLRHRVESLAVLLGILPRRCRWEINSVAEMWCEQFSERPHVSVDELRSVTRHWLRKRYRRPATIPSFRSITESTCPTRSTSTRDADRSDPLPSLAGRPAQADCAAEGEQHCVYGLQTWFEHLHRKQSWTHIPSVVPGDKPVPIDEMFVELELHEDRSDEEDDDADVENMSEAMPRAASHFALNPQRTIDTMVPRSLVPRSTSTIGSTCDIRTIISRTLQRCVIVGAPGSGKSTLIQWLAHTIAESGIGEFDIPIVIQLKDYAQAIAEHPDLSPLQFFFASLGNENIDSNAAACWLRGASDDRNRVLLMCDGWDEVSAAQRDNVREQLEIESDHFITLITSRPAGLPQSLRDREHVDFYHIGDLPLHSMIQLANNLVRSRYRNSHARRGDAKQIIDQVRASDELQTLAKHPLFLGQMVHVFLDAYQVQAMLSSTKVIAQLVAWMQKRPHFSGNASGVITQQHLQALSRFAYNRRFGHQREHAQFHETELQRATASFGISESAILESRLLDRGCTMIDEYHFSDPAFPTFFAALQVAEMDDVDAQAALFDHAIQSEHRSAILYHAAVLSERFRNVCLERTKHWLRHGDSFHQILLRLAKLAVVSRDAQWNTYQNESTMIEWSRMIAPIRNQLWRLTQQSRDPNVRRLCIETLAGLDPAFLHWKSRSRDVLDDFVLRLIQRLVPDRVSVPASSCLPGMPSIASHDDPRSETMGHCCVACTEPFGRIQREQWVRRLAVLRPDHPDVKHCIDSLAGHPVGQGANVVMEIAMTRNLPDDLRVKAIEISMHSADRELAQSLVNQIADEQSPLLQSSLLRLAITRQILLDLDWLESRIKSGTSNALKSLRLQAYCDTAAGRTTKERQRMSRFLSELMLSALKHAESSVSELLLQHFRLDGDQEISCWIDHRVVSAATDCVVRFIHSPSLQPIDAVQLAANVLVNAPCDGNRVHLNKTLDAALGMLSSDESKARSGSDAIRWERTAKFIADCLIKVDPGSLLRYEASCRPVQNALQDAVRKHGWLIFSDHILDNDGIEIAVRSDAWTPLDRGSLADADVIDEIVHDLPPRQRNDFLSYWHMVSEGDADYALTERERVHEAICTLMASDLNTELSERLWSCYQEGRPPSFASWKKNLARVVQRYEDRPEVLAHLQQLGLGIHKRKPR</sequence>
<proteinExistence type="predicted"/>
<dbReference type="InterPro" id="IPR027417">
    <property type="entry name" value="P-loop_NTPase"/>
</dbReference>
<dbReference type="PROSITE" id="PS50837">
    <property type="entry name" value="NACHT"/>
    <property type="match status" value="1"/>
</dbReference>
<feature type="compositionally biased region" description="Polar residues" evidence="1">
    <location>
        <begin position="122"/>
        <end position="132"/>
    </location>
</feature>
<dbReference type="Proteomes" id="UP000011991">
    <property type="component" value="Unassembled WGS sequence"/>
</dbReference>
<dbReference type="PATRIC" id="fig|1265738.3.peg.1698"/>
<comment type="caution">
    <text evidence="3">The sequence shown here is derived from an EMBL/GenBank/DDBJ whole genome shotgun (WGS) entry which is preliminary data.</text>
</comment>